<dbReference type="EMBL" id="BONE01000055">
    <property type="protein sequence ID" value="GIF76207.1"/>
    <property type="molecule type" value="Genomic_DNA"/>
</dbReference>
<comment type="caution">
    <text evidence="2">The sequence shown here is derived from an EMBL/GenBank/DDBJ whole genome shotgun (WGS) entry which is preliminary data.</text>
</comment>
<evidence type="ECO:0008006" key="4">
    <source>
        <dbReference type="Google" id="ProtNLM"/>
    </source>
</evidence>
<reference evidence="2 3" key="1">
    <citation type="submission" date="2021-01" db="EMBL/GenBank/DDBJ databases">
        <title>Whole genome shotgun sequence of Asanoa siamensis NBRC 107932.</title>
        <authorList>
            <person name="Komaki H."/>
            <person name="Tamura T."/>
        </authorList>
    </citation>
    <scope>NUCLEOTIDE SEQUENCE [LARGE SCALE GENOMIC DNA]</scope>
    <source>
        <strain evidence="2 3">NBRC 107932</strain>
    </source>
</reference>
<dbReference type="PANTHER" id="PTHR34047">
    <property type="entry name" value="NUCLEAR INTRON MATURASE 1, MITOCHONDRIAL-RELATED"/>
    <property type="match status" value="1"/>
</dbReference>
<evidence type="ECO:0000313" key="3">
    <source>
        <dbReference type="Proteomes" id="UP000604117"/>
    </source>
</evidence>
<proteinExistence type="predicted"/>
<evidence type="ECO:0000313" key="2">
    <source>
        <dbReference type="EMBL" id="GIF76207.1"/>
    </source>
</evidence>
<evidence type="ECO:0000256" key="1">
    <source>
        <dbReference type="SAM" id="MobiDB-lite"/>
    </source>
</evidence>
<dbReference type="InterPro" id="IPR043502">
    <property type="entry name" value="DNA/RNA_pol_sf"/>
</dbReference>
<feature type="region of interest" description="Disordered" evidence="1">
    <location>
        <begin position="1"/>
        <end position="28"/>
    </location>
</feature>
<dbReference type="SUPFAM" id="SSF56672">
    <property type="entry name" value="DNA/RNA polymerases"/>
    <property type="match status" value="1"/>
</dbReference>
<protein>
    <recommendedName>
        <fullName evidence="4">Reverse transcriptase (RNA-dependent DNA polymerase)</fullName>
    </recommendedName>
</protein>
<name>A0ABQ4CZC4_9ACTN</name>
<keyword evidence="3" id="KW-1185">Reference proteome</keyword>
<sequence length="319" mass="34873">MAADIVSPGGLGRGRRSRRTGPRVWGSGPSEVRFGGIVPAVQAPSTIEHRPPAAHSLMPYLVDLRHLMTAARLCMRRAAAPGVDGLTWAGYRQGLRDRLTILAERLRSGEWTPHPSREVGITSFAGKVFTAAIPTVEDRIVHRAIRLALEPILEHRVLRDWVSAYRPGRNRITALRQADEHVRAGRAWLADIDVAGASAGGDTEQFVGWLAEHVTDGTFLAVFRRALLGLPTPLVPGSGLWPVLFHLRLSQVDTILDGRPLIRFADNYIAFTRSRSHAAEAFDAITAALAHVDLAPNARKSSIRPPHLANPEDLFLIDG</sequence>
<gene>
    <name evidence="2" type="ORF">Asi02nite_57250</name>
</gene>
<dbReference type="InterPro" id="IPR051083">
    <property type="entry name" value="GrpII_Intron_Splice-Mob/Def"/>
</dbReference>
<dbReference type="Proteomes" id="UP000604117">
    <property type="component" value="Unassembled WGS sequence"/>
</dbReference>
<dbReference type="PANTHER" id="PTHR34047:SF8">
    <property type="entry name" value="PROTEIN YKFC"/>
    <property type="match status" value="1"/>
</dbReference>
<accession>A0ABQ4CZC4</accession>
<organism evidence="2 3">
    <name type="scientific">Asanoa siamensis</name>
    <dbReference type="NCBI Taxonomy" id="926357"/>
    <lineage>
        <taxon>Bacteria</taxon>
        <taxon>Bacillati</taxon>
        <taxon>Actinomycetota</taxon>
        <taxon>Actinomycetes</taxon>
        <taxon>Micromonosporales</taxon>
        <taxon>Micromonosporaceae</taxon>
        <taxon>Asanoa</taxon>
    </lineage>
</organism>